<protein>
    <submittedName>
        <fullName evidence="2">Uncharacterized protein</fullName>
    </submittedName>
</protein>
<dbReference type="AlphaFoldDB" id="A0A178LPX0"/>
<dbReference type="eggNOG" id="COG2128">
    <property type="taxonomic scope" value="Bacteria"/>
</dbReference>
<dbReference type="RefSeq" id="WP_064284371.1">
    <property type="nucleotide sequence ID" value="NZ_LWCS01000054.1"/>
</dbReference>
<dbReference type="EMBL" id="LWCS01000054">
    <property type="protein sequence ID" value="OAN32625.1"/>
    <property type="molecule type" value="Genomic_DNA"/>
</dbReference>
<dbReference type="Proteomes" id="UP000078396">
    <property type="component" value="Unassembled WGS sequence"/>
</dbReference>
<reference evidence="2 3" key="1">
    <citation type="submission" date="2016-04" db="EMBL/GenBank/DDBJ databases">
        <title>Draft Genome Sequences of Staphylococcus capitis Strain H36, S. capitis Strain H65, S. cohnii Strain H62, S. hominis Strain H69, Mycobacterium iranicum Strain H39, Plantibacter sp. Strain H53, Pseudomonas oryzihabitans Strain H72, and Microbacterium sp. Strain H83, isolated from residential settings.</title>
        <authorList>
            <person name="Lymperopoulou D."/>
            <person name="Adams R.I."/>
            <person name="Lindow S."/>
            <person name="Coil D.A."/>
            <person name="Jospin G."/>
            <person name="Eisen J.A."/>
        </authorList>
    </citation>
    <scope>NUCLEOTIDE SEQUENCE [LARGE SCALE GENOMIC DNA]</scope>
    <source>
        <strain evidence="2 3">H39</strain>
    </source>
</reference>
<gene>
    <name evidence="2" type="ORF">A4X20_08950</name>
</gene>
<evidence type="ECO:0000313" key="3">
    <source>
        <dbReference type="Proteomes" id="UP000078396"/>
    </source>
</evidence>
<organism evidence="2 3">
    <name type="scientific">Mycolicibacterium iranicum</name>
    <name type="common">Mycobacterium iranicum</name>
    <dbReference type="NCBI Taxonomy" id="912594"/>
    <lineage>
        <taxon>Bacteria</taxon>
        <taxon>Bacillati</taxon>
        <taxon>Actinomycetota</taxon>
        <taxon>Actinomycetes</taxon>
        <taxon>Mycobacteriales</taxon>
        <taxon>Mycobacteriaceae</taxon>
        <taxon>Mycolicibacterium</taxon>
    </lineage>
</organism>
<proteinExistence type="predicted"/>
<evidence type="ECO:0000256" key="1">
    <source>
        <dbReference type="SAM" id="MobiDB-lite"/>
    </source>
</evidence>
<evidence type="ECO:0000313" key="2">
    <source>
        <dbReference type="EMBL" id="OAN32625.1"/>
    </source>
</evidence>
<sequence length="68" mass="7363">MSRVAPPWTEEDAAGIDSRGHPDPGPLPFRRATDGAAIAVAWYRTICTLCNGLDLPTEGWVRSWPVSA</sequence>
<feature type="region of interest" description="Disordered" evidence="1">
    <location>
        <begin position="1"/>
        <end position="28"/>
    </location>
</feature>
<comment type="caution">
    <text evidence="2">The sequence shown here is derived from an EMBL/GenBank/DDBJ whole genome shotgun (WGS) entry which is preliminary data.</text>
</comment>
<name>A0A178LPX0_MYCIR</name>
<accession>A0A178LPX0</accession>
<dbReference type="STRING" id="912594.AWC12_09995"/>